<reference evidence="2" key="1">
    <citation type="journal article" date="2024" name="IScience">
        <title>Strigolactones Initiate the Formation of Haustorium-like Structures in Castilleja.</title>
        <authorList>
            <person name="Buerger M."/>
            <person name="Peterson D."/>
            <person name="Chory J."/>
        </authorList>
    </citation>
    <scope>NUCLEOTIDE SEQUENCE [LARGE SCALE GENOMIC DNA]</scope>
</reference>
<dbReference type="EMBL" id="JAVIJP010000086">
    <property type="protein sequence ID" value="KAL3617158.1"/>
    <property type="molecule type" value="Genomic_DNA"/>
</dbReference>
<comment type="caution">
    <text evidence="1">The sequence shown here is derived from an EMBL/GenBank/DDBJ whole genome shotgun (WGS) entry which is preliminary data.</text>
</comment>
<organism evidence="1 2">
    <name type="scientific">Castilleja foliolosa</name>
    <dbReference type="NCBI Taxonomy" id="1961234"/>
    <lineage>
        <taxon>Eukaryota</taxon>
        <taxon>Viridiplantae</taxon>
        <taxon>Streptophyta</taxon>
        <taxon>Embryophyta</taxon>
        <taxon>Tracheophyta</taxon>
        <taxon>Spermatophyta</taxon>
        <taxon>Magnoliopsida</taxon>
        <taxon>eudicotyledons</taxon>
        <taxon>Gunneridae</taxon>
        <taxon>Pentapetalae</taxon>
        <taxon>asterids</taxon>
        <taxon>lamiids</taxon>
        <taxon>Lamiales</taxon>
        <taxon>Orobanchaceae</taxon>
        <taxon>Pedicularideae</taxon>
        <taxon>Castillejinae</taxon>
        <taxon>Castilleja</taxon>
    </lineage>
</organism>
<gene>
    <name evidence="1" type="ORF">CASFOL_038905</name>
</gene>
<dbReference type="Proteomes" id="UP001632038">
    <property type="component" value="Unassembled WGS sequence"/>
</dbReference>
<protein>
    <submittedName>
        <fullName evidence="1">Uncharacterized protein</fullName>
    </submittedName>
</protein>
<accession>A0ABD3BI90</accession>
<evidence type="ECO:0000313" key="1">
    <source>
        <dbReference type="EMBL" id="KAL3617158.1"/>
    </source>
</evidence>
<dbReference type="AlphaFoldDB" id="A0ABD3BI90"/>
<sequence length="56" mass="6437">MDRSNLQHVKRFHFFGSSPVPTLYEVKNIHPHAPPFLFGDKILKLRPDSAFIGTCK</sequence>
<proteinExistence type="predicted"/>
<name>A0ABD3BI90_9LAMI</name>
<evidence type="ECO:0000313" key="2">
    <source>
        <dbReference type="Proteomes" id="UP001632038"/>
    </source>
</evidence>
<keyword evidence="2" id="KW-1185">Reference proteome</keyword>